<dbReference type="Gene3D" id="3.40.630.30">
    <property type="match status" value="1"/>
</dbReference>
<evidence type="ECO:0000313" key="3">
    <source>
        <dbReference type="EMBL" id="HGZ43065.1"/>
    </source>
</evidence>
<sequence length="265" mass="29000">MAVGSGTPARPASSNQTRNWSSGSGATVAGSSAGRRAGGRGSLMRGRVAARGGRRPRGGSAGPPSRSGRLSRPRAPRGEGGAVQNPNVIGPRLYLRPIELEDVPMVQRWLNDPEVTRTLDTWRPINAVFERGFIERLSTSEKDLVWVVVRRADDRPLGIAGLHQIDWRTRQAVFGIALGERDEWGKGHGTEATALVVRFAFDTLNLNRVSLLVHDANPAGQRAYEKVGFRREGVLREHWYKGGRSGDTIAMAILRREWDPAAAER</sequence>
<dbReference type="AlphaFoldDB" id="A0A832ML20"/>
<feature type="compositionally biased region" description="Low complexity" evidence="1">
    <location>
        <begin position="42"/>
        <end position="51"/>
    </location>
</feature>
<dbReference type="GO" id="GO:0016747">
    <property type="term" value="F:acyltransferase activity, transferring groups other than amino-acyl groups"/>
    <property type="evidence" value="ECO:0007669"/>
    <property type="project" value="InterPro"/>
</dbReference>
<dbReference type="InterPro" id="IPR000182">
    <property type="entry name" value="GNAT_dom"/>
</dbReference>
<keyword evidence="3" id="KW-0808">Transferase</keyword>
<comment type="caution">
    <text evidence="3">The sequence shown here is derived from an EMBL/GenBank/DDBJ whole genome shotgun (WGS) entry which is preliminary data.</text>
</comment>
<proteinExistence type="predicted"/>
<evidence type="ECO:0000259" key="2">
    <source>
        <dbReference type="PROSITE" id="PS51186"/>
    </source>
</evidence>
<gene>
    <name evidence="3" type="ORF">ENR23_06520</name>
</gene>
<dbReference type="PROSITE" id="PS51186">
    <property type="entry name" value="GNAT"/>
    <property type="match status" value="1"/>
</dbReference>
<dbReference type="PANTHER" id="PTHR43415">
    <property type="entry name" value="SPERMIDINE N(1)-ACETYLTRANSFERASE"/>
    <property type="match status" value="1"/>
</dbReference>
<organism evidence="3">
    <name type="scientific">Eiseniibacteriota bacterium</name>
    <dbReference type="NCBI Taxonomy" id="2212470"/>
    <lineage>
        <taxon>Bacteria</taxon>
        <taxon>Candidatus Eiseniibacteriota</taxon>
    </lineage>
</organism>
<evidence type="ECO:0000256" key="1">
    <source>
        <dbReference type="SAM" id="MobiDB-lite"/>
    </source>
</evidence>
<dbReference type="SUPFAM" id="SSF55729">
    <property type="entry name" value="Acyl-CoA N-acyltransferases (Nat)"/>
    <property type="match status" value="1"/>
</dbReference>
<feature type="compositionally biased region" description="Low complexity" evidence="1">
    <location>
        <begin position="21"/>
        <end position="35"/>
    </location>
</feature>
<dbReference type="Pfam" id="PF13302">
    <property type="entry name" value="Acetyltransf_3"/>
    <property type="match status" value="1"/>
</dbReference>
<dbReference type="InterPro" id="IPR016181">
    <property type="entry name" value="Acyl_CoA_acyltransferase"/>
</dbReference>
<name>A0A832ML20_UNCEI</name>
<feature type="region of interest" description="Disordered" evidence="1">
    <location>
        <begin position="1"/>
        <end position="86"/>
    </location>
</feature>
<dbReference type="PANTHER" id="PTHR43415:SF3">
    <property type="entry name" value="GNAT-FAMILY ACETYLTRANSFERASE"/>
    <property type="match status" value="1"/>
</dbReference>
<dbReference type="EMBL" id="DSQF01000012">
    <property type="protein sequence ID" value="HGZ43065.1"/>
    <property type="molecule type" value="Genomic_DNA"/>
</dbReference>
<feature type="domain" description="N-acetyltransferase" evidence="2">
    <location>
        <begin position="93"/>
        <end position="256"/>
    </location>
</feature>
<reference evidence="3" key="1">
    <citation type="journal article" date="2020" name="mSystems">
        <title>Genome- and Community-Level Interaction Insights into Carbon Utilization and Element Cycling Functions of Hydrothermarchaeota in Hydrothermal Sediment.</title>
        <authorList>
            <person name="Zhou Z."/>
            <person name="Liu Y."/>
            <person name="Xu W."/>
            <person name="Pan J."/>
            <person name="Luo Z.H."/>
            <person name="Li M."/>
        </authorList>
    </citation>
    <scope>NUCLEOTIDE SEQUENCE [LARGE SCALE GENOMIC DNA]</scope>
    <source>
        <strain evidence="3">SpSt-381</strain>
    </source>
</reference>
<protein>
    <submittedName>
        <fullName evidence="3">N-acetyltransferase</fullName>
    </submittedName>
</protein>
<accession>A0A832ML20</accession>